<keyword evidence="2" id="KW-0812">Transmembrane</keyword>
<dbReference type="AlphaFoldDB" id="A0A843UPD7"/>
<sequence length="131" mass="14116">MGVECVAVGRREMRPLLLKVRVALFLSFAGFLYGHLRSRGDRPRHGRRPHNASGMEEGREVGGGFKEAFTHGQSEGAPSIVSYSASSTVKGVSSSTSGMSPCSKNFVDEKYLLPGLSSPPPPKKKKTHPMS</sequence>
<dbReference type="EMBL" id="NMUH01001034">
    <property type="protein sequence ID" value="MQL88162.1"/>
    <property type="molecule type" value="Genomic_DNA"/>
</dbReference>
<dbReference type="Proteomes" id="UP000652761">
    <property type="component" value="Unassembled WGS sequence"/>
</dbReference>
<proteinExistence type="predicted"/>
<comment type="caution">
    <text evidence="3">The sequence shown here is derived from an EMBL/GenBank/DDBJ whole genome shotgun (WGS) entry which is preliminary data.</text>
</comment>
<keyword evidence="2" id="KW-0472">Membrane</keyword>
<keyword evidence="2" id="KW-1133">Transmembrane helix</keyword>
<keyword evidence="4" id="KW-1185">Reference proteome</keyword>
<evidence type="ECO:0000313" key="4">
    <source>
        <dbReference type="Proteomes" id="UP000652761"/>
    </source>
</evidence>
<name>A0A843UPD7_COLES</name>
<protein>
    <submittedName>
        <fullName evidence="3">Uncharacterized protein</fullName>
    </submittedName>
</protein>
<feature type="region of interest" description="Disordered" evidence="1">
    <location>
        <begin position="36"/>
        <end position="79"/>
    </location>
</feature>
<feature type="transmembrane region" description="Helical" evidence="2">
    <location>
        <begin position="16"/>
        <end position="36"/>
    </location>
</feature>
<gene>
    <name evidence="3" type="ORF">Taro_020715</name>
</gene>
<evidence type="ECO:0000313" key="3">
    <source>
        <dbReference type="EMBL" id="MQL88162.1"/>
    </source>
</evidence>
<evidence type="ECO:0000256" key="1">
    <source>
        <dbReference type="SAM" id="MobiDB-lite"/>
    </source>
</evidence>
<reference evidence="3" key="1">
    <citation type="submission" date="2017-07" db="EMBL/GenBank/DDBJ databases">
        <title>Taro Niue Genome Assembly and Annotation.</title>
        <authorList>
            <person name="Atibalentja N."/>
            <person name="Keating K."/>
            <person name="Fields C.J."/>
        </authorList>
    </citation>
    <scope>NUCLEOTIDE SEQUENCE</scope>
    <source>
        <strain evidence="3">Niue_2</strain>
        <tissue evidence="3">Leaf</tissue>
    </source>
</reference>
<evidence type="ECO:0000256" key="2">
    <source>
        <dbReference type="SAM" id="Phobius"/>
    </source>
</evidence>
<organism evidence="3 4">
    <name type="scientific">Colocasia esculenta</name>
    <name type="common">Wild taro</name>
    <name type="synonym">Arum esculentum</name>
    <dbReference type="NCBI Taxonomy" id="4460"/>
    <lineage>
        <taxon>Eukaryota</taxon>
        <taxon>Viridiplantae</taxon>
        <taxon>Streptophyta</taxon>
        <taxon>Embryophyta</taxon>
        <taxon>Tracheophyta</taxon>
        <taxon>Spermatophyta</taxon>
        <taxon>Magnoliopsida</taxon>
        <taxon>Liliopsida</taxon>
        <taxon>Araceae</taxon>
        <taxon>Aroideae</taxon>
        <taxon>Colocasieae</taxon>
        <taxon>Colocasia</taxon>
    </lineage>
</organism>
<accession>A0A843UPD7</accession>
<feature type="compositionally biased region" description="Basic residues" evidence="1">
    <location>
        <begin position="122"/>
        <end position="131"/>
    </location>
</feature>
<feature type="region of interest" description="Disordered" evidence="1">
    <location>
        <begin position="111"/>
        <end position="131"/>
    </location>
</feature>
<feature type="non-terminal residue" evidence="3">
    <location>
        <position position="1"/>
    </location>
</feature>